<sequence>MFNCLKLNNITSIKQSTRLYSSNGQTTSLLKLDEVLKSELKKRQIQSSASENDEVVEEIKKKQYLASQLTKNLNMIRGVQGGTQIKIQSNLNLFNNSLSANNKSKYNESLDVNSLGKDDNYKVLDPTNLIKKSIISSVNSVSSRSTLRSALSKIRNIHDSTNQGFDIKLRQRHMRPCKVRRQKKMFVDSIKFNEGFSDYMSTTYALMRRGYDKE</sequence>
<dbReference type="EMBL" id="LPNL01000003">
    <property type="protein sequence ID" value="OEJ90204.1"/>
    <property type="molecule type" value="Genomic_DNA"/>
</dbReference>
<protein>
    <submittedName>
        <fullName evidence="1">Uncharacterized protein</fullName>
    </submittedName>
</protein>
<dbReference type="OrthoDB" id="3973304at2759"/>
<keyword evidence="2" id="KW-1185">Reference proteome</keyword>
<evidence type="ECO:0000313" key="1">
    <source>
        <dbReference type="EMBL" id="OEJ90204.1"/>
    </source>
</evidence>
<proteinExistence type="predicted"/>
<evidence type="ECO:0000313" key="2">
    <source>
        <dbReference type="Proteomes" id="UP000095605"/>
    </source>
</evidence>
<dbReference type="Proteomes" id="UP000095605">
    <property type="component" value="Unassembled WGS sequence"/>
</dbReference>
<name>A0A1E5RTL3_9ASCO</name>
<accession>A0A1E5RTL3</accession>
<gene>
    <name evidence="1" type="ORF">AWRI3578_g1345</name>
</gene>
<organism evidence="1 2">
    <name type="scientific">Hanseniaspora opuntiae</name>
    <dbReference type="NCBI Taxonomy" id="211096"/>
    <lineage>
        <taxon>Eukaryota</taxon>
        <taxon>Fungi</taxon>
        <taxon>Dikarya</taxon>
        <taxon>Ascomycota</taxon>
        <taxon>Saccharomycotina</taxon>
        <taxon>Saccharomycetes</taxon>
        <taxon>Saccharomycodales</taxon>
        <taxon>Saccharomycodaceae</taxon>
        <taxon>Hanseniaspora</taxon>
    </lineage>
</organism>
<comment type="caution">
    <text evidence="1">The sequence shown here is derived from an EMBL/GenBank/DDBJ whole genome shotgun (WGS) entry which is preliminary data.</text>
</comment>
<dbReference type="AlphaFoldDB" id="A0A1E5RTL3"/>
<reference evidence="2" key="1">
    <citation type="journal article" date="2016" name="Genome Announc.">
        <title>Genome sequences of three species of Hanseniaspora isolated from spontaneous wine fermentations.</title>
        <authorList>
            <person name="Sternes P.R."/>
            <person name="Lee D."/>
            <person name="Kutyna D.R."/>
            <person name="Borneman A.R."/>
        </authorList>
    </citation>
    <scope>NUCLEOTIDE SEQUENCE [LARGE SCALE GENOMIC DNA]</scope>
    <source>
        <strain evidence="2">AWRI3578</strain>
    </source>
</reference>